<keyword evidence="3 7" id="KW-0819">tRNA processing</keyword>
<dbReference type="GO" id="GO:0032267">
    <property type="term" value="F:tRNA(Ile)-lysidine synthase activity"/>
    <property type="evidence" value="ECO:0007669"/>
    <property type="project" value="UniProtKB-EC"/>
</dbReference>
<feature type="domain" description="tRNA(Ile)-lysidine/2-thiocytidine synthase N-terminal" evidence="8">
    <location>
        <begin position="45"/>
        <end position="211"/>
    </location>
</feature>
<dbReference type="InterPro" id="IPR014729">
    <property type="entry name" value="Rossmann-like_a/b/a_fold"/>
</dbReference>
<evidence type="ECO:0000256" key="6">
    <source>
        <dbReference type="ARBA" id="ARBA00048539"/>
    </source>
</evidence>
<dbReference type="Gene3D" id="1.20.59.20">
    <property type="match status" value="1"/>
</dbReference>
<dbReference type="EMBL" id="WDPD01000007">
    <property type="protein sequence ID" value="KAB7460401.1"/>
    <property type="molecule type" value="Genomic_DNA"/>
</dbReference>
<evidence type="ECO:0000313" key="12">
    <source>
        <dbReference type="Proteomes" id="UP000429211"/>
    </source>
</evidence>
<evidence type="ECO:0000259" key="9">
    <source>
        <dbReference type="Pfam" id="PF09179"/>
    </source>
</evidence>
<dbReference type="GO" id="GO:0006400">
    <property type="term" value="P:tRNA modification"/>
    <property type="evidence" value="ECO:0007669"/>
    <property type="project" value="UniProtKB-UniRule"/>
</dbReference>
<evidence type="ECO:0000259" key="8">
    <source>
        <dbReference type="Pfam" id="PF01171"/>
    </source>
</evidence>
<dbReference type="RefSeq" id="WP_034518925.1">
    <property type="nucleotide sequence ID" value="NZ_BCYE01000002.1"/>
</dbReference>
<comment type="subcellular location">
    <subcellularLocation>
        <location evidence="7">Cytoplasm</location>
    </subcellularLocation>
</comment>
<sequence>MVYSPRLRKAIGHLNAALADAGFGLQDARFARHGEHEPNADAPLIMVACSGGRDSMALAAVCATVCASLGLRCGAIIIDHQLQNGSAEVAAKTARRCEALGLDPVRVRAIEVHGNGQGLEAAAREARYAAIVEECSDAAAVLLAHTKNDQAETVLIGLLRSAGLDAIAGMEGSFSRDGVTFLRPWLDVTREETTGICEDLGLEWWDDPTNGPDAIREDGLPPNGPLPANYPLRSRVRHDLMPYLQRFAGGDVVSRLSIGAGLAQTDRDYLNKRAQEIAERAVTFSEDQVRFSVGVLQSQHEAIRLRVIAHALGQAGIACSARHVRQIDRLITDWHGQHGVALPSGYSANRQKHVIRVCQDGGHANR</sequence>
<comment type="similarity">
    <text evidence="7">Belongs to the tRNA(Ile)-lysidine synthase family.</text>
</comment>
<dbReference type="PANTHER" id="PTHR43033:SF1">
    <property type="entry name" value="TRNA(ILE)-LYSIDINE SYNTHASE-RELATED"/>
    <property type="match status" value="1"/>
</dbReference>
<dbReference type="SUPFAM" id="SSF52402">
    <property type="entry name" value="Adenine nucleotide alpha hydrolases-like"/>
    <property type="match status" value="1"/>
</dbReference>
<dbReference type="GO" id="GO:0005524">
    <property type="term" value="F:ATP binding"/>
    <property type="evidence" value="ECO:0007669"/>
    <property type="project" value="UniProtKB-UniRule"/>
</dbReference>
<proteinExistence type="inferred from homology"/>
<dbReference type="Gene3D" id="3.40.50.620">
    <property type="entry name" value="HUPs"/>
    <property type="match status" value="1"/>
</dbReference>
<dbReference type="HAMAP" id="MF_01161">
    <property type="entry name" value="tRNA_Ile_lys_synt"/>
    <property type="match status" value="1"/>
</dbReference>
<dbReference type="InterPro" id="IPR011063">
    <property type="entry name" value="TilS/TtcA_N"/>
</dbReference>
<dbReference type="Pfam" id="PF01171">
    <property type="entry name" value="ATP_bind_3"/>
    <property type="match status" value="1"/>
</dbReference>
<comment type="domain">
    <text evidence="7">The N-terminal region contains the highly conserved SGGXDS motif, predicted to be a P-loop motif involved in ATP binding.</text>
</comment>
<feature type="domain" description="tRNA(Ile)-lysidine synthase substrate-binding" evidence="9">
    <location>
        <begin position="292"/>
        <end position="344"/>
    </location>
</feature>
<accession>A0A6L9SM26</accession>
<protein>
    <recommendedName>
        <fullName evidence="7">tRNA(Ile)-lysidine synthase</fullName>
        <ecNumber evidence="7">6.3.4.19</ecNumber>
    </recommendedName>
    <alternativeName>
        <fullName evidence="7">tRNA(Ile)-2-lysyl-cytidine synthase</fullName>
    </alternativeName>
    <alternativeName>
        <fullName evidence="7">tRNA(Ile)-lysidine synthetase</fullName>
    </alternativeName>
</protein>
<dbReference type="SUPFAM" id="SSF82829">
    <property type="entry name" value="MesJ substrate recognition domain-like"/>
    <property type="match status" value="1"/>
</dbReference>
<dbReference type="InterPro" id="IPR012795">
    <property type="entry name" value="tRNA_Ile_lys_synt_N"/>
</dbReference>
<evidence type="ECO:0000256" key="1">
    <source>
        <dbReference type="ARBA" id="ARBA00022490"/>
    </source>
</evidence>
<feature type="binding site" evidence="7">
    <location>
        <begin position="50"/>
        <end position="55"/>
    </location>
    <ligand>
        <name>ATP</name>
        <dbReference type="ChEBI" id="CHEBI:30616"/>
    </ligand>
</feature>
<comment type="function">
    <text evidence="7">Ligates lysine onto the cytidine present at position 34 of the AUA codon-specific tRNA(Ile) that contains the anticodon CAU, in an ATP-dependent manner. Cytidine is converted to lysidine, thus changing the amino acid specificity of the tRNA from methionine to isoleucine.</text>
</comment>
<keyword evidence="2 7" id="KW-0436">Ligase</keyword>
<dbReference type="CDD" id="cd01992">
    <property type="entry name" value="TilS_N"/>
    <property type="match status" value="1"/>
</dbReference>
<evidence type="ECO:0000256" key="3">
    <source>
        <dbReference type="ARBA" id="ARBA00022694"/>
    </source>
</evidence>
<keyword evidence="5 7" id="KW-0067">ATP-binding</keyword>
<keyword evidence="4 7" id="KW-0547">Nucleotide-binding</keyword>
<evidence type="ECO:0000256" key="2">
    <source>
        <dbReference type="ARBA" id="ARBA00022598"/>
    </source>
</evidence>
<evidence type="ECO:0000256" key="4">
    <source>
        <dbReference type="ARBA" id="ARBA00022741"/>
    </source>
</evidence>
<evidence type="ECO:0000256" key="7">
    <source>
        <dbReference type="HAMAP-Rule" id="MF_01161"/>
    </source>
</evidence>
<organism evidence="10 12">
    <name type="scientific">Bifidobacterium dentium</name>
    <dbReference type="NCBI Taxonomy" id="1689"/>
    <lineage>
        <taxon>Bacteria</taxon>
        <taxon>Bacillati</taxon>
        <taxon>Actinomycetota</taxon>
        <taxon>Actinomycetes</taxon>
        <taxon>Bifidobacteriales</taxon>
        <taxon>Bifidobacteriaceae</taxon>
        <taxon>Bifidobacterium</taxon>
    </lineage>
</organism>
<comment type="catalytic activity">
    <reaction evidence="6 7">
        <text>cytidine(34) in tRNA(Ile2) + L-lysine + ATP = lysidine(34) in tRNA(Ile2) + AMP + diphosphate + H(+)</text>
        <dbReference type="Rhea" id="RHEA:43744"/>
        <dbReference type="Rhea" id="RHEA-COMP:10625"/>
        <dbReference type="Rhea" id="RHEA-COMP:10670"/>
        <dbReference type="ChEBI" id="CHEBI:15378"/>
        <dbReference type="ChEBI" id="CHEBI:30616"/>
        <dbReference type="ChEBI" id="CHEBI:32551"/>
        <dbReference type="ChEBI" id="CHEBI:33019"/>
        <dbReference type="ChEBI" id="CHEBI:82748"/>
        <dbReference type="ChEBI" id="CHEBI:83665"/>
        <dbReference type="ChEBI" id="CHEBI:456215"/>
        <dbReference type="EC" id="6.3.4.19"/>
    </reaction>
</comment>
<dbReference type="PANTHER" id="PTHR43033">
    <property type="entry name" value="TRNA(ILE)-LYSIDINE SYNTHASE-RELATED"/>
    <property type="match status" value="1"/>
</dbReference>
<dbReference type="InterPro" id="IPR012094">
    <property type="entry name" value="tRNA_Ile_lys_synt"/>
</dbReference>
<evidence type="ECO:0000313" key="11">
    <source>
        <dbReference type="EMBL" id="VYS78377.1"/>
    </source>
</evidence>
<dbReference type="EC" id="6.3.4.19" evidence="7"/>
<gene>
    <name evidence="7 10" type="primary">tilS</name>
    <name evidence="11" type="ORF">BDLFYP24_00933</name>
    <name evidence="10" type="ORF">GBB04_07665</name>
</gene>
<evidence type="ECO:0000313" key="10">
    <source>
        <dbReference type="EMBL" id="KAB7460401.1"/>
    </source>
</evidence>
<reference evidence="11" key="2">
    <citation type="submission" date="2019-11" db="EMBL/GenBank/DDBJ databases">
        <authorList>
            <person name="Feng L."/>
        </authorList>
    </citation>
    <scope>NUCLEOTIDE SEQUENCE</scope>
    <source>
        <strain evidence="11">BdentiumLFYP24</strain>
    </source>
</reference>
<dbReference type="Pfam" id="PF09179">
    <property type="entry name" value="TilS"/>
    <property type="match status" value="1"/>
</dbReference>
<dbReference type="AlphaFoldDB" id="A0A6L9SM26"/>
<dbReference type="InterPro" id="IPR015262">
    <property type="entry name" value="tRNA_Ile_lys_synt_subst-bd"/>
</dbReference>
<dbReference type="Proteomes" id="UP000429211">
    <property type="component" value="Unassembled WGS sequence"/>
</dbReference>
<dbReference type="EMBL" id="CACRSP010000002">
    <property type="protein sequence ID" value="VYS78377.1"/>
    <property type="molecule type" value="Genomic_DNA"/>
</dbReference>
<dbReference type="GO" id="GO:0005737">
    <property type="term" value="C:cytoplasm"/>
    <property type="evidence" value="ECO:0007669"/>
    <property type="project" value="UniProtKB-SubCell"/>
</dbReference>
<evidence type="ECO:0000256" key="5">
    <source>
        <dbReference type="ARBA" id="ARBA00022840"/>
    </source>
</evidence>
<keyword evidence="1 7" id="KW-0963">Cytoplasm</keyword>
<name>A0A6L9SM26_9BIFI</name>
<dbReference type="NCBIfam" id="TIGR02432">
    <property type="entry name" value="lysidine_TilS_N"/>
    <property type="match status" value="1"/>
</dbReference>
<reference evidence="10 12" key="1">
    <citation type="journal article" date="2019" name="Nat. Med.">
        <title>A library of human gut bacterial isolates paired with longitudinal multiomics data enables mechanistic microbiome research.</title>
        <authorList>
            <person name="Poyet M."/>
            <person name="Groussin M."/>
            <person name="Gibbons S.M."/>
            <person name="Avila-Pacheco J."/>
            <person name="Jiang X."/>
            <person name="Kearney S.M."/>
            <person name="Perrotta A.R."/>
            <person name="Berdy B."/>
            <person name="Zhao S."/>
            <person name="Lieberman T.D."/>
            <person name="Swanson P.K."/>
            <person name="Smith M."/>
            <person name="Roesemann S."/>
            <person name="Alexander J.E."/>
            <person name="Rich S.A."/>
            <person name="Livny J."/>
            <person name="Vlamakis H."/>
            <person name="Clish C."/>
            <person name="Bullock K."/>
            <person name="Deik A."/>
            <person name="Scott J."/>
            <person name="Pierce K.A."/>
            <person name="Xavier R.J."/>
            <person name="Alm E.J."/>
        </authorList>
    </citation>
    <scope>NUCLEOTIDE SEQUENCE [LARGE SCALE GENOMIC DNA]</scope>
    <source>
        <strain evidence="10 12">BIOML-A2</strain>
    </source>
</reference>